<dbReference type="Pfam" id="PF03808">
    <property type="entry name" value="Glyco_tran_WecG"/>
    <property type="match status" value="1"/>
</dbReference>
<dbReference type="CDD" id="cd06533">
    <property type="entry name" value="Glyco_transf_WecG_TagA"/>
    <property type="match status" value="1"/>
</dbReference>
<dbReference type="InterPro" id="IPR004629">
    <property type="entry name" value="WecG_TagA_CpsF"/>
</dbReference>
<dbReference type="Proteomes" id="UP000319976">
    <property type="component" value="Chromosome"/>
</dbReference>
<evidence type="ECO:0000256" key="2">
    <source>
        <dbReference type="ARBA" id="ARBA00022679"/>
    </source>
</evidence>
<dbReference type="RefSeq" id="WP_197439686.1">
    <property type="nucleotide sequence ID" value="NZ_CP036316.1"/>
</dbReference>
<gene>
    <name evidence="3" type="primary">tagA</name>
    <name evidence="3" type="ORF">V22_34300</name>
</gene>
<evidence type="ECO:0000313" key="4">
    <source>
        <dbReference type="Proteomes" id="UP000319976"/>
    </source>
</evidence>
<accession>A0A517TCS0</accession>
<dbReference type="AlphaFoldDB" id="A0A517TCS0"/>
<keyword evidence="2 3" id="KW-0808">Transferase</keyword>
<dbReference type="PANTHER" id="PTHR34136">
    <property type="match status" value="1"/>
</dbReference>
<protein>
    <submittedName>
        <fullName evidence="3">N-acetylmannosaminyltransferase</fullName>
        <ecNumber evidence="3">2.4.1.187</ecNumber>
    </submittedName>
</protein>
<organism evidence="3 4">
    <name type="scientific">Calycomorphotria hydatis</name>
    <dbReference type="NCBI Taxonomy" id="2528027"/>
    <lineage>
        <taxon>Bacteria</taxon>
        <taxon>Pseudomonadati</taxon>
        <taxon>Planctomycetota</taxon>
        <taxon>Planctomycetia</taxon>
        <taxon>Planctomycetales</taxon>
        <taxon>Planctomycetaceae</taxon>
        <taxon>Calycomorphotria</taxon>
    </lineage>
</organism>
<reference evidence="3 4" key="1">
    <citation type="submission" date="2019-02" db="EMBL/GenBank/DDBJ databases">
        <title>Deep-cultivation of Planctomycetes and their phenomic and genomic characterization uncovers novel biology.</title>
        <authorList>
            <person name="Wiegand S."/>
            <person name="Jogler M."/>
            <person name="Boedeker C."/>
            <person name="Pinto D."/>
            <person name="Vollmers J."/>
            <person name="Rivas-Marin E."/>
            <person name="Kohn T."/>
            <person name="Peeters S.H."/>
            <person name="Heuer A."/>
            <person name="Rast P."/>
            <person name="Oberbeckmann S."/>
            <person name="Bunk B."/>
            <person name="Jeske O."/>
            <person name="Meyerdierks A."/>
            <person name="Storesund J.E."/>
            <person name="Kallscheuer N."/>
            <person name="Luecker S."/>
            <person name="Lage O.M."/>
            <person name="Pohl T."/>
            <person name="Merkel B.J."/>
            <person name="Hornburger P."/>
            <person name="Mueller R.-W."/>
            <person name="Bruemmer F."/>
            <person name="Labrenz M."/>
            <person name="Spormann A.M."/>
            <person name="Op den Camp H."/>
            <person name="Overmann J."/>
            <person name="Amann R."/>
            <person name="Jetten M.S.M."/>
            <person name="Mascher T."/>
            <person name="Medema M.H."/>
            <person name="Devos D.P."/>
            <person name="Kaster A.-K."/>
            <person name="Ovreas L."/>
            <person name="Rohde M."/>
            <person name="Galperin M.Y."/>
            <person name="Jogler C."/>
        </authorList>
    </citation>
    <scope>NUCLEOTIDE SEQUENCE [LARGE SCALE GENOMIC DNA]</scope>
    <source>
        <strain evidence="3 4">V22</strain>
    </source>
</reference>
<keyword evidence="1 3" id="KW-0328">Glycosyltransferase</keyword>
<proteinExistence type="predicted"/>
<dbReference type="EC" id="2.4.1.187" evidence="3"/>
<sequence>MAMLTLESAPVRETIPFPNPYHSLPSVRLFGIEIAAATRAQVTAEVMRWVREPINRCRFVVTPNVDHLVQLHEGGPLCEAYEHANLVTADGAPIVAASRMFGKPLPERVTGSDLVPDLFNLTSAEQPLRVFLLGAAPGVAERAAENVHQRWPHVKVVGTDSPPLGFEKSEKESARILGLVRDASPDVLVVGFGAPKQELWVNKHRELLDTRVALCVGATIDFLAEEKARAPIWMQKLGIEFLHRVVTEPRRLFARYAHDAWVFPQILWKEYRQGGK</sequence>
<dbReference type="EMBL" id="CP036316">
    <property type="protein sequence ID" value="QDT66165.1"/>
    <property type="molecule type" value="Genomic_DNA"/>
</dbReference>
<dbReference type="GO" id="GO:0047244">
    <property type="term" value="F:N-acetylglucosaminyldiphosphoundecaprenol N-acetyl-beta-D-mannosaminyltransferase activity"/>
    <property type="evidence" value="ECO:0007669"/>
    <property type="project" value="UniProtKB-EC"/>
</dbReference>
<dbReference type="KEGG" id="chya:V22_34300"/>
<dbReference type="NCBIfam" id="TIGR00696">
    <property type="entry name" value="wecG_tagA_cpsF"/>
    <property type="match status" value="1"/>
</dbReference>
<name>A0A517TCS0_9PLAN</name>
<keyword evidence="4" id="KW-1185">Reference proteome</keyword>
<evidence type="ECO:0000256" key="1">
    <source>
        <dbReference type="ARBA" id="ARBA00022676"/>
    </source>
</evidence>
<dbReference type="PANTHER" id="PTHR34136:SF1">
    <property type="entry name" value="UDP-N-ACETYL-D-MANNOSAMINURONIC ACID TRANSFERASE"/>
    <property type="match status" value="1"/>
</dbReference>
<evidence type="ECO:0000313" key="3">
    <source>
        <dbReference type="EMBL" id="QDT66165.1"/>
    </source>
</evidence>